<dbReference type="CDD" id="cd00082">
    <property type="entry name" value="HisKA"/>
    <property type="match status" value="1"/>
</dbReference>
<evidence type="ECO:0000256" key="7">
    <source>
        <dbReference type="PROSITE-ProRule" id="PRU00169"/>
    </source>
</evidence>
<dbReference type="SMART" id="SM00387">
    <property type="entry name" value="HATPase_c"/>
    <property type="match status" value="1"/>
</dbReference>
<evidence type="ECO:0000256" key="5">
    <source>
        <dbReference type="ARBA" id="ARBA00022777"/>
    </source>
</evidence>
<dbReference type="SUPFAM" id="SSF47384">
    <property type="entry name" value="Homodimeric domain of signal transducing histidine kinase"/>
    <property type="match status" value="1"/>
</dbReference>
<keyword evidence="6" id="KW-0902">Two-component regulatory system</keyword>
<dbReference type="InterPro" id="IPR005467">
    <property type="entry name" value="His_kinase_dom"/>
</dbReference>
<dbReference type="SMART" id="SM00448">
    <property type="entry name" value="REC"/>
    <property type="match status" value="1"/>
</dbReference>
<feature type="modified residue" description="4-aspartylphosphate" evidence="7">
    <location>
        <position position="644"/>
    </location>
</feature>
<dbReference type="Proteomes" id="UP000285274">
    <property type="component" value="Unassembled WGS sequence"/>
</dbReference>
<evidence type="ECO:0000313" key="11">
    <source>
        <dbReference type="EMBL" id="RGS44422.1"/>
    </source>
</evidence>
<name>A0A412IWD8_9FIRM</name>
<evidence type="ECO:0000256" key="6">
    <source>
        <dbReference type="ARBA" id="ARBA00023012"/>
    </source>
</evidence>
<sequence length="711" mass="80485">MILRIKNCYYHILIALLGVCMIFSSAFYLFQTQKDEAETKLVKIVNYVKIQCSTYTHYNEASESKSLLRTIESCRQLQTNLQSQVDAGNPIDQAFLKDNLSTLWMDGILVLDENGNIESSYSTNDSILKQVHQYICKDIVLNYMNCPERTYSQRIELDDGAHLDIATCARSDAPGIVATYFYTSAYFAQNYNLTLQNLLKGYSTKSDGTILVCDEGSIIASNDRSLLHASTKNNEVVQFLKKNKDSQHIYHFDNKGAGYCGIMLKQSNYYIFAYIPNHVVFEGVFTKLVAILLVYILFVLVIRYIGHRNNRIRQAKEQEKEKAHQEELLKAAKKAEAANVAKTEFLQRMSHDIRTPINGIIGMVEVGDYYRDDIEKQADCRAKIKDASNTLLELVNEVLDMSKLESGEIVLEEVGFNIDKLSDETIGIVEELAKERNIQIVEEEKSIIHPYLMGSPIHVKRVLMNVLSNAIKYNRDNGFIYVSYKELDSNHSNSTVIEFTCRDTGVGMSKEFQNKIFEPFAQEHIGSRSKYAGTGLGMPIAKSLVEKMGGTIEFTSQEGVGSQFVIRIPFKIDEEHKNRKAKESASASIEGLRVLLVEDNELNMEIARFIIENEGARVTCATNGKEAVDIYKNAPESFDIILMDIMMPEMDGYEATRMIREMDLNIPIVAMTANAFMEDKMKAKKAGMNAHVSKPLDKDKLIRVIAKLCNK</sequence>
<dbReference type="EMBL" id="QRVM01000076">
    <property type="protein sequence ID" value="RGS44422.1"/>
    <property type="molecule type" value="Genomic_DNA"/>
</dbReference>
<comment type="caution">
    <text evidence="11">The sequence shown here is derived from an EMBL/GenBank/DDBJ whole genome shotgun (WGS) entry which is preliminary data.</text>
</comment>
<dbReference type="InterPro" id="IPR036890">
    <property type="entry name" value="HATPase_C_sf"/>
</dbReference>
<dbReference type="Pfam" id="PF02518">
    <property type="entry name" value="HATPase_c"/>
    <property type="match status" value="1"/>
</dbReference>
<feature type="transmembrane region" description="Helical" evidence="8">
    <location>
        <begin position="284"/>
        <end position="306"/>
    </location>
</feature>
<dbReference type="GO" id="GO:0000155">
    <property type="term" value="F:phosphorelay sensor kinase activity"/>
    <property type="evidence" value="ECO:0007669"/>
    <property type="project" value="InterPro"/>
</dbReference>
<proteinExistence type="predicted"/>
<keyword evidence="8" id="KW-1133">Transmembrane helix</keyword>
<dbReference type="Pfam" id="PF00512">
    <property type="entry name" value="HisKA"/>
    <property type="match status" value="1"/>
</dbReference>
<evidence type="ECO:0000256" key="4">
    <source>
        <dbReference type="ARBA" id="ARBA00022679"/>
    </source>
</evidence>
<dbReference type="PANTHER" id="PTHR43047">
    <property type="entry name" value="TWO-COMPONENT HISTIDINE PROTEIN KINASE"/>
    <property type="match status" value="1"/>
</dbReference>
<reference evidence="11 12" key="1">
    <citation type="submission" date="2018-08" db="EMBL/GenBank/DDBJ databases">
        <title>A genome reference for cultivated species of the human gut microbiota.</title>
        <authorList>
            <person name="Zou Y."/>
            <person name="Xue W."/>
            <person name="Luo G."/>
        </authorList>
    </citation>
    <scope>NUCLEOTIDE SEQUENCE [LARGE SCALE GENOMIC DNA]</scope>
    <source>
        <strain evidence="11 12">AF22-10AC</strain>
    </source>
</reference>
<evidence type="ECO:0000256" key="8">
    <source>
        <dbReference type="SAM" id="Phobius"/>
    </source>
</evidence>
<dbReference type="AlphaFoldDB" id="A0A412IWD8"/>
<dbReference type="SUPFAM" id="SSF55874">
    <property type="entry name" value="ATPase domain of HSP90 chaperone/DNA topoisomerase II/histidine kinase"/>
    <property type="match status" value="1"/>
</dbReference>
<feature type="domain" description="Response regulatory" evidence="10">
    <location>
        <begin position="593"/>
        <end position="709"/>
    </location>
</feature>
<evidence type="ECO:0000256" key="1">
    <source>
        <dbReference type="ARBA" id="ARBA00000085"/>
    </source>
</evidence>
<dbReference type="SUPFAM" id="SSF52172">
    <property type="entry name" value="CheY-like"/>
    <property type="match status" value="1"/>
</dbReference>
<dbReference type="InterPro" id="IPR003661">
    <property type="entry name" value="HisK_dim/P_dom"/>
</dbReference>
<evidence type="ECO:0000259" key="9">
    <source>
        <dbReference type="PROSITE" id="PS50109"/>
    </source>
</evidence>
<keyword evidence="8" id="KW-0472">Membrane</keyword>
<dbReference type="Gene3D" id="3.40.50.2300">
    <property type="match status" value="1"/>
</dbReference>
<evidence type="ECO:0000256" key="3">
    <source>
        <dbReference type="ARBA" id="ARBA00022553"/>
    </source>
</evidence>
<keyword evidence="4" id="KW-0808">Transferase</keyword>
<dbReference type="InterPro" id="IPR004358">
    <property type="entry name" value="Sig_transdc_His_kin-like_C"/>
</dbReference>
<dbReference type="InterPro" id="IPR003594">
    <property type="entry name" value="HATPase_dom"/>
</dbReference>
<evidence type="ECO:0000256" key="2">
    <source>
        <dbReference type="ARBA" id="ARBA00012438"/>
    </source>
</evidence>
<dbReference type="Gene3D" id="1.10.287.130">
    <property type="match status" value="1"/>
</dbReference>
<dbReference type="InterPro" id="IPR011006">
    <property type="entry name" value="CheY-like_superfamily"/>
</dbReference>
<dbReference type="PROSITE" id="PS50110">
    <property type="entry name" value="RESPONSE_REGULATORY"/>
    <property type="match status" value="1"/>
</dbReference>
<dbReference type="Gene3D" id="3.30.565.10">
    <property type="entry name" value="Histidine kinase-like ATPase, C-terminal domain"/>
    <property type="match status" value="1"/>
</dbReference>
<feature type="transmembrane region" description="Helical" evidence="8">
    <location>
        <begin position="12"/>
        <end position="30"/>
    </location>
</feature>
<dbReference type="InterPro" id="IPR001789">
    <property type="entry name" value="Sig_transdc_resp-reg_receiver"/>
</dbReference>
<dbReference type="CDD" id="cd17546">
    <property type="entry name" value="REC_hyHK_CKI1_RcsC-like"/>
    <property type="match status" value="1"/>
</dbReference>
<feature type="domain" description="Histidine kinase" evidence="9">
    <location>
        <begin position="348"/>
        <end position="572"/>
    </location>
</feature>
<organism evidence="11 12">
    <name type="scientific">Holdemanella biformis</name>
    <dbReference type="NCBI Taxonomy" id="1735"/>
    <lineage>
        <taxon>Bacteria</taxon>
        <taxon>Bacillati</taxon>
        <taxon>Bacillota</taxon>
        <taxon>Erysipelotrichia</taxon>
        <taxon>Erysipelotrichales</taxon>
        <taxon>Erysipelotrichaceae</taxon>
        <taxon>Holdemanella</taxon>
    </lineage>
</organism>
<dbReference type="Pfam" id="PF00072">
    <property type="entry name" value="Response_reg"/>
    <property type="match status" value="1"/>
</dbReference>
<keyword evidence="8" id="KW-0812">Transmembrane</keyword>
<gene>
    <name evidence="11" type="ORF">DWX92_11165</name>
</gene>
<dbReference type="PROSITE" id="PS50109">
    <property type="entry name" value="HIS_KIN"/>
    <property type="match status" value="1"/>
</dbReference>
<keyword evidence="5" id="KW-0418">Kinase</keyword>
<keyword evidence="3 7" id="KW-0597">Phosphoprotein</keyword>
<comment type="catalytic activity">
    <reaction evidence="1">
        <text>ATP + protein L-histidine = ADP + protein N-phospho-L-histidine.</text>
        <dbReference type="EC" id="2.7.13.3"/>
    </reaction>
</comment>
<protein>
    <recommendedName>
        <fullName evidence="2">histidine kinase</fullName>
        <ecNumber evidence="2">2.7.13.3</ecNumber>
    </recommendedName>
</protein>
<dbReference type="PRINTS" id="PR00344">
    <property type="entry name" value="BCTRLSENSOR"/>
</dbReference>
<accession>A0A412IWD8</accession>
<dbReference type="EC" id="2.7.13.3" evidence="2"/>
<evidence type="ECO:0000313" key="12">
    <source>
        <dbReference type="Proteomes" id="UP000285274"/>
    </source>
</evidence>
<dbReference type="SMART" id="SM00388">
    <property type="entry name" value="HisKA"/>
    <property type="match status" value="1"/>
</dbReference>
<evidence type="ECO:0000259" key="10">
    <source>
        <dbReference type="PROSITE" id="PS50110"/>
    </source>
</evidence>
<dbReference type="InterPro" id="IPR036097">
    <property type="entry name" value="HisK_dim/P_sf"/>
</dbReference>